<feature type="binding site" evidence="9">
    <location>
        <position position="98"/>
    </location>
    <ligand>
        <name>Mg(2+)</name>
        <dbReference type="ChEBI" id="CHEBI:18420"/>
        <label>2</label>
    </ligand>
</feature>
<comment type="caution">
    <text evidence="9">Lacks conserved residue(s) required for the propagation of feature annotation.</text>
</comment>
<evidence type="ECO:0000313" key="14">
    <source>
        <dbReference type="Proteomes" id="UP001521181"/>
    </source>
</evidence>
<evidence type="ECO:0000256" key="2">
    <source>
        <dbReference type="ARBA" id="ARBA00005215"/>
    </source>
</evidence>
<keyword evidence="6 9" id="KW-0378">Hydrolase</keyword>
<evidence type="ECO:0000256" key="5">
    <source>
        <dbReference type="ARBA" id="ARBA00022723"/>
    </source>
</evidence>
<evidence type="ECO:0000256" key="10">
    <source>
        <dbReference type="RuleBase" id="RU000508"/>
    </source>
</evidence>
<keyword evidence="8 9" id="KW-0119">Carbohydrate metabolism</keyword>
<dbReference type="InterPro" id="IPR033391">
    <property type="entry name" value="FBPase_N"/>
</dbReference>
<proteinExistence type="inferred from homology"/>
<dbReference type="Pfam" id="PF00316">
    <property type="entry name" value="FBPase"/>
    <property type="match status" value="1"/>
</dbReference>
<feature type="binding site" evidence="9">
    <location>
        <begin position="101"/>
        <end position="104"/>
    </location>
    <ligand>
        <name>substrate</name>
    </ligand>
</feature>
<dbReference type="HAMAP" id="MF_01855">
    <property type="entry name" value="FBPase_class1"/>
    <property type="match status" value="1"/>
</dbReference>
<dbReference type="PANTHER" id="PTHR11556:SF35">
    <property type="entry name" value="SEDOHEPTULOSE-1,7-BISPHOSPHATASE, CHLOROPLASTIC"/>
    <property type="match status" value="1"/>
</dbReference>
<evidence type="ECO:0000313" key="13">
    <source>
        <dbReference type="EMBL" id="MCE5972262.1"/>
    </source>
</evidence>
<feature type="domain" description="Fructose-1-6-bisphosphatase class 1 C-terminal" evidence="12">
    <location>
        <begin position="181"/>
        <end position="312"/>
    </location>
</feature>
<evidence type="ECO:0000256" key="9">
    <source>
        <dbReference type="HAMAP-Rule" id="MF_01855"/>
    </source>
</evidence>
<keyword evidence="4 9" id="KW-0963">Cytoplasm</keyword>
<feature type="domain" description="Fructose-1-6-bisphosphatase class I N-terminal" evidence="11">
    <location>
        <begin position="13"/>
        <end position="171"/>
    </location>
</feature>
<dbReference type="PROSITE" id="PS00124">
    <property type="entry name" value="FBPASE"/>
    <property type="match status" value="1"/>
</dbReference>
<comment type="subcellular location">
    <subcellularLocation>
        <location evidence="9">Cytoplasm</location>
    </subcellularLocation>
</comment>
<reference evidence="13 14" key="1">
    <citation type="submission" date="2021-12" db="EMBL/GenBank/DDBJ databases">
        <title>Sinirhodobacter sp. WL0062 is a bacterium isolated from seawater.</title>
        <authorList>
            <person name="Wang L."/>
            <person name="He W."/>
            <person name="Zhang D.-F."/>
        </authorList>
    </citation>
    <scope>NUCLEOTIDE SEQUENCE [LARGE SCALE GENOMIC DNA]</scope>
    <source>
        <strain evidence="13 14">WL0062</strain>
    </source>
</reference>
<dbReference type="EMBL" id="JAJUOS010000001">
    <property type="protein sequence ID" value="MCE5972262.1"/>
    <property type="molecule type" value="Genomic_DNA"/>
</dbReference>
<protein>
    <recommendedName>
        <fullName evidence="9">Fructose-1,6-bisphosphatase class 1</fullName>
        <shortName evidence="9">FBPase class 1</shortName>
        <ecNumber evidence="9">3.1.3.11</ecNumber>
    </recommendedName>
    <alternativeName>
        <fullName evidence="9">D-fructose-1,6-bisphosphate 1-phosphohydrolase class 1</fullName>
    </alternativeName>
</protein>
<dbReference type="Pfam" id="PF18913">
    <property type="entry name" value="FBPase_C"/>
    <property type="match status" value="1"/>
</dbReference>
<feature type="binding site" evidence="9">
    <location>
        <position position="100"/>
    </location>
    <ligand>
        <name>Mg(2+)</name>
        <dbReference type="ChEBI" id="CHEBI:18420"/>
        <label>1</label>
    </ligand>
</feature>
<dbReference type="RefSeq" id="WP_233675269.1">
    <property type="nucleotide sequence ID" value="NZ_JAJUOS010000001.1"/>
</dbReference>
<evidence type="ECO:0000256" key="6">
    <source>
        <dbReference type="ARBA" id="ARBA00022801"/>
    </source>
</evidence>
<comment type="subunit">
    <text evidence="9">Homotetramer.</text>
</comment>
<dbReference type="CDD" id="cd00354">
    <property type="entry name" value="FBPase"/>
    <property type="match status" value="1"/>
</dbReference>
<dbReference type="InterPro" id="IPR020548">
    <property type="entry name" value="Fructose_bisphosphatase_AS"/>
</dbReference>
<dbReference type="EC" id="3.1.3.11" evidence="9"/>
<comment type="cofactor">
    <cofactor evidence="9">
        <name>Mg(2+)</name>
        <dbReference type="ChEBI" id="CHEBI:18420"/>
    </cofactor>
    <text evidence="9">Binds 2 magnesium ions per subunit.</text>
</comment>
<dbReference type="PANTHER" id="PTHR11556">
    <property type="entry name" value="FRUCTOSE-1,6-BISPHOSPHATASE-RELATED"/>
    <property type="match status" value="1"/>
</dbReference>
<feature type="binding site" evidence="9">
    <location>
        <position position="98"/>
    </location>
    <ligand>
        <name>Mg(2+)</name>
        <dbReference type="ChEBI" id="CHEBI:18420"/>
        <label>1</label>
    </ligand>
</feature>
<evidence type="ECO:0000256" key="1">
    <source>
        <dbReference type="ARBA" id="ARBA00001273"/>
    </source>
</evidence>
<dbReference type="GO" id="GO:0042132">
    <property type="term" value="F:fructose 1,6-bisphosphate 1-phosphatase activity"/>
    <property type="evidence" value="ECO:0007669"/>
    <property type="project" value="UniProtKB-EC"/>
</dbReference>
<evidence type="ECO:0000259" key="11">
    <source>
        <dbReference type="Pfam" id="PF00316"/>
    </source>
</evidence>
<evidence type="ECO:0000259" key="12">
    <source>
        <dbReference type="Pfam" id="PF18913"/>
    </source>
</evidence>
<dbReference type="InterPro" id="IPR044015">
    <property type="entry name" value="FBPase_C_dom"/>
</dbReference>
<dbReference type="PIRSF" id="PIRSF000904">
    <property type="entry name" value="FBPtase_SBPase"/>
    <property type="match status" value="1"/>
</dbReference>
<comment type="pathway">
    <text evidence="2">Carbohydrate biosynthesis; Calvin cycle.</text>
</comment>
<comment type="caution">
    <text evidence="13">The sequence shown here is derived from an EMBL/GenBank/DDBJ whole genome shotgun (WGS) entry which is preliminary data.</text>
</comment>
<feature type="binding site" evidence="9">
    <location>
        <position position="261"/>
    </location>
    <ligand>
        <name>Mg(2+)</name>
        <dbReference type="ChEBI" id="CHEBI:18420"/>
        <label>2</label>
    </ligand>
</feature>
<accession>A0ABS8YQV0</accession>
<evidence type="ECO:0000256" key="3">
    <source>
        <dbReference type="ARBA" id="ARBA00010941"/>
    </source>
</evidence>
<evidence type="ECO:0000256" key="4">
    <source>
        <dbReference type="ARBA" id="ARBA00022490"/>
    </source>
</evidence>
<feature type="binding site" evidence="9">
    <location>
        <position position="101"/>
    </location>
    <ligand>
        <name>Mg(2+)</name>
        <dbReference type="ChEBI" id="CHEBI:18420"/>
        <label>2</label>
    </ligand>
</feature>
<dbReference type="Gene3D" id="3.40.190.80">
    <property type="match status" value="1"/>
</dbReference>
<evidence type="ECO:0000256" key="7">
    <source>
        <dbReference type="ARBA" id="ARBA00022842"/>
    </source>
</evidence>
<feature type="binding site" evidence="9">
    <location>
        <position position="80"/>
    </location>
    <ligand>
        <name>Mg(2+)</name>
        <dbReference type="ChEBI" id="CHEBI:18420"/>
        <label>1</label>
    </ligand>
</feature>
<keyword evidence="7 9" id="KW-0460">Magnesium</keyword>
<keyword evidence="5 9" id="KW-0479">Metal-binding</keyword>
<name>A0ABS8YQV0_9RHOB</name>
<dbReference type="PRINTS" id="PR00115">
    <property type="entry name" value="F16BPHPHTASE"/>
</dbReference>
<gene>
    <name evidence="9" type="primary">fbp</name>
    <name evidence="13" type="ORF">LZA78_01990</name>
</gene>
<keyword evidence="14" id="KW-1185">Reference proteome</keyword>
<comment type="similarity">
    <text evidence="3 9 10">Belongs to the FBPase class 1 family.</text>
</comment>
<dbReference type="Proteomes" id="UP001521181">
    <property type="component" value="Unassembled WGS sequence"/>
</dbReference>
<dbReference type="InterPro" id="IPR028343">
    <property type="entry name" value="FBPtase"/>
</dbReference>
<sequence>MSLDLTGLSLGPELTDVMQRLTQVGAELQRLIARNGIDGDLGASAGTNAGGDGQKALDVLADEAFMAALQDSAVAYYASEEQDDILTFGSGALALAIDPLDGSSNIDVNVSIGTIFSIYPAAKTAEASFLRPGSEQIAAGYMIFGPQCTLIATFGHGVLQWVLDPNSGRFERLADLPRMGPETSEFAINASNKRHWPAPIQAFIDHLIAGADGPRGRNFNMRWIASLVAETHRILKRGGVFLYPGDSRRGYERGRLRHVYECAPIAFVITQAGGAATDGYHPILDAIPDSLHARTPFVFGTAPKVRRIARYHDHPEEAALIPDEHLHR</sequence>
<organism evidence="13 14">
    <name type="scientific">Rhodobacter flavimaris</name>
    <dbReference type="NCBI Taxonomy" id="2907145"/>
    <lineage>
        <taxon>Bacteria</taxon>
        <taxon>Pseudomonadati</taxon>
        <taxon>Pseudomonadota</taxon>
        <taxon>Alphaproteobacteria</taxon>
        <taxon>Rhodobacterales</taxon>
        <taxon>Rhodobacter group</taxon>
        <taxon>Rhodobacter</taxon>
    </lineage>
</organism>
<dbReference type="Gene3D" id="3.30.540.10">
    <property type="entry name" value="Fructose-1,6-Bisphosphatase, subunit A, domain 1"/>
    <property type="match status" value="1"/>
</dbReference>
<dbReference type="SUPFAM" id="SSF56655">
    <property type="entry name" value="Carbohydrate phosphatase"/>
    <property type="match status" value="1"/>
</dbReference>
<comment type="catalytic activity">
    <reaction evidence="1 9">
        <text>beta-D-fructose 1,6-bisphosphate + H2O = beta-D-fructose 6-phosphate + phosphate</text>
        <dbReference type="Rhea" id="RHEA:11064"/>
        <dbReference type="ChEBI" id="CHEBI:15377"/>
        <dbReference type="ChEBI" id="CHEBI:32966"/>
        <dbReference type="ChEBI" id="CHEBI:43474"/>
        <dbReference type="ChEBI" id="CHEBI:57634"/>
        <dbReference type="EC" id="3.1.3.11"/>
    </reaction>
</comment>
<feature type="binding site" evidence="9">
    <location>
        <position position="189"/>
    </location>
    <ligand>
        <name>substrate</name>
    </ligand>
</feature>
<evidence type="ECO:0000256" key="8">
    <source>
        <dbReference type="ARBA" id="ARBA00023277"/>
    </source>
</evidence>
<dbReference type="PIRSF" id="PIRSF500210">
    <property type="entry name" value="FBPtase"/>
    <property type="match status" value="1"/>
</dbReference>
<dbReference type="InterPro" id="IPR000146">
    <property type="entry name" value="FBPase_class-1"/>
</dbReference>
<dbReference type="NCBIfam" id="NF006780">
    <property type="entry name" value="PRK09293.1-4"/>
    <property type="match status" value="1"/>
</dbReference>